<gene>
    <name evidence="1" type="ORF">RFM68_12775</name>
</gene>
<dbReference type="Proteomes" id="UP001276840">
    <property type="component" value="Unassembled WGS sequence"/>
</dbReference>
<dbReference type="RefSeq" id="WP_320233335.1">
    <property type="nucleotide sequence ID" value="NZ_JAVIJF010000008.1"/>
</dbReference>
<reference evidence="1 2" key="1">
    <citation type="submission" date="2023-08" db="EMBL/GenBank/DDBJ databases">
        <title>Implementing the SeqCode for naming new Mesorhizobium species isolated from Vachellia karroo root nodules.</title>
        <authorList>
            <person name="Van Lill M."/>
        </authorList>
    </citation>
    <scope>NUCLEOTIDE SEQUENCE [LARGE SCALE GENOMIC DNA]</scope>
    <source>
        <strain evidence="1 2">MSK 1335</strain>
    </source>
</reference>
<evidence type="ECO:0000313" key="1">
    <source>
        <dbReference type="EMBL" id="MDX8525385.1"/>
    </source>
</evidence>
<proteinExistence type="predicted"/>
<accession>A0ABU4ZK87</accession>
<organism evidence="1 2">
    <name type="scientific">Mesorhizobium montanum</name>
    <dbReference type="NCBI Taxonomy" id="3072323"/>
    <lineage>
        <taxon>Bacteria</taxon>
        <taxon>Pseudomonadati</taxon>
        <taxon>Pseudomonadota</taxon>
        <taxon>Alphaproteobacteria</taxon>
        <taxon>Hyphomicrobiales</taxon>
        <taxon>Phyllobacteriaceae</taxon>
        <taxon>Mesorhizobium</taxon>
    </lineage>
</organism>
<sequence length="132" mass="15233">MQASDGYWWASHLHEDRKPEIIDVHGLAASRMTDDWPYHVGEFELLRHIDTSAWPQKGKLTEQELLDENYAVDPSAVRAGYWWVIHYEDLLPLIVLVGKDAVYRIDGEDGLNDFEFLMPIDTDGWPKEIGHG</sequence>
<comment type="caution">
    <text evidence="1">The sequence shown here is derived from an EMBL/GenBank/DDBJ whole genome shotgun (WGS) entry which is preliminary data.</text>
</comment>
<keyword evidence="2" id="KW-1185">Reference proteome</keyword>
<dbReference type="EMBL" id="JAVIJF010000008">
    <property type="protein sequence ID" value="MDX8525385.1"/>
    <property type="molecule type" value="Genomic_DNA"/>
</dbReference>
<evidence type="ECO:0000313" key="2">
    <source>
        <dbReference type="Proteomes" id="UP001276840"/>
    </source>
</evidence>
<protein>
    <submittedName>
        <fullName evidence="1">Uncharacterized protein</fullName>
    </submittedName>
</protein>
<name>A0ABU4ZK87_9HYPH</name>